<organism evidence="1 2">
    <name type="scientific">Mitosporidium daphniae</name>
    <dbReference type="NCBI Taxonomy" id="1485682"/>
    <lineage>
        <taxon>Eukaryota</taxon>
        <taxon>Fungi</taxon>
        <taxon>Fungi incertae sedis</taxon>
        <taxon>Microsporidia</taxon>
        <taxon>Mitosporidium</taxon>
    </lineage>
</organism>
<dbReference type="EMBL" id="JMKJ01000590">
    <property type="protein sequence ID" value="KGG50258.1"/>
    <property type="molecule type" value="Genomic_DNA"/>
</dbReference>
<comment type="caution">
    <text evidence="1">The sequence shown here is derived from an EMBL/GenBank/DDBJ whole genome shotgun (WGS) entry which is preliminary data.</text>
</comment>
<gene>
    <name evidence="1" type="ORF">DI09_7p370</name>
</gene>
<dbReference type="Proteomes" id="UP000029725">
    <property type="component" value="Unassembled WGS sequence"/>
</dbReference>
<dbReference type="GeneID" id="25260867"/>
<proteinExistence type="predicted"/>
<sequence length="133" mass="15328">MQKALEDEINPTFESIKRFHKQQDDLFRKFTQFQHDLIGLCEKQIADCDKVCDRRSYDYSYLSLNKAENSTGEPSVKMEKDLAYDSQLKKINYVLGNSAANASLQFLVKTYLPEIEEVRFNPSDSSGSRRAST</sequence>
<protein>
    <submittedName>
        <fullName evidence="1">Uncharacterized protein</fullName>
    </submittedName>
</protein>
<evidence type="ECO:0000313" key="2">
    <source>
        <dbReference type="Proteomes" id="UP000029725"/>
    </source>
</evidence>
<dbReference type="HOGENOM" id="CLU_1907205_0_0_1"/>
<dbReference type="RefSeq" id="XP_013236685.1">
    <property type="nucleotide sequence ID" value="XM_013381231.1"/>
</dbReference>
<name>A0A098VMH7_9MICR</name>
<keyword evidence="2" id="KW-1185">Reference proteome</keyword>
<dbReference type="VEuPathDB" id="MicrosporidiaDB:DI09_7p370"/>
<accession>A0A098VMH7</accession>
<reference evidence="1 2" key="1">
    <citation type="submission" date="2014-04" db="EMBL/GenBank/DDBJ databases">
        <title>A new species of microsporidia sheds light on the evolution of extreme parasitism.</title>
        <authorList>
            <person name="Haag K.L."/>
            <person name="James T.Y."/>
            <person name="Larsson R."/>
            <person name="Schaer T.M."/>
            <person name="Refardt D."/>
            <person name="Pombert J.-F."/>
            <person name="Ebert D."/>
        </authorList>
    </citation>
    <scope>NUCLEOTIDE SEQUENCE [LARGE SCALE GENOMIC DNA]</scope>
    <source>
        <strain evidence="1 2">UGP3</strain>
        <tissue evidence="1">Spores</tissue>
    </source>
</reference>
<evidence type="ECO:0000313" key="1">
    <source>
        <dbReference type="EMBL" id="KGG50258.1"/>
    </source>
</evidence>
<dbReference type="AlphaFoldDB" id="A0A098VMH7"/>